<dbReference type="EC" id="2.1.1.80" evidence="5"/>
<organism evidence="7 8">
    <name type="scientific">Roseibium aestuarii</name>
    <dbReference type="NCBI Taxonomy" id="2600299"/>
    <lineage>
        <taxon>Bacteria</taxon>
        <taxon>Pseudomonadati</taxon>
        <taxon>Pseudomonadota</taxon>
        <taxon>Alphaproteobacteria</taxon>
        <taxon>Hyphomicrobiales</taxon>
        <taxon>Stappiaceae</taxon>
        <taxon>Roseibium</taxon>
    </lineage>
</organism>
<dbReference type="GO" id="GO:0032259">
    <property type="term" value="P:methylation"/>
    <property type="evidence" value="ECO:0007669"/>
    <property type="project" value="UniProtKB-KW"/>
</dbReference>
<proteinExistence type="predicted"/>
<dbReference type="Pfam" id="PF01739">
    <property type="entry name" value="CheR"/>
    <property type="match status" value="1"/>
</dbReference>
<evidence type="ECO:0000313" key="8">
    <source>
        <dbReference type="Proteomes" id="UP001597327"/>
    </source>
</evidence>
<evidence type="ECO:0000256" key="2">
    <source>
        <dbReference type="ARBA" id="ARBA00022603"/>
    </source>
</evidence>
<comment type="catalytic activity">
    <reaction evidence="1 5">
        <text>L-glutamyl-[protein] + S-adenosyl-L-methionine = [protein]-L-glutamate 5-O-methyl ester + S-adenosyl-L-homocysteine</text>
        <dbReference type="Rhea" id="RHEA:24452"/>
        <dbReference type="Rhea" id="RHEA-COMP:10208"/>
        <dbReference type="Rhea" id="RHEA-COMP:10311"/>
        <dbReference type="ChEBI" id="CHEBI:29973"/>
        <dbReference type="ChEBI" id="CHEBI:57856"/>
        <dbReference type="ChEBI" id="CHEBI:59789"/>
        <dbReference type="ChEBI" id="CHEBI:82795"/>
        <dbReference type="EC" id="2.1.1.80"/>
    </reaction>
</comment>
<feature type="domain" description="CheR-type methyltransferase" evidence="6">
    <location>
        <begin position="10"/>
        <end position="285"/>
    </location>
</feature>
<evidence type="ECO:0000256" key="5">
    <source>
        <dbReference type="PIRNR" id="PIRNR000410"/>
    </source>
</evidence>
<comment type="caution">
    <text evidence="7">The sequence shown here is derived from an EMBL/GenBank/DDBJ whole genome shotgun (WGS) entry which is preliminary data.</text>
</comment>
<keyword evidence="3 5" id="KW-0808">Transferase</keyword>
<dbReference type="SUPFAM" id="SSF53335">
    <property type="entry name" value="S-adenosyl-L-methionine-dependent methyltransferases"/>
    <property type="match status" value="1"/>
</dbReference>
<dbReference type="InterPro" id="IPR026024">
    <property type="entry name" value="Chemotaxis_MeTrfase_CheR"/>
</dbReference>
<dbReference type="Pfam" id="PF03705">
    <property type="entry name" value="CheR_N"/>
    <property type="match status" value="1"/>
</dbReference>
<dbReference type="PROSITE" id="PS50123">
    <property type="entry name" value="CHER"/>
    <property type="match status" value="1"/>
</dbReference>
<dbReference type="PANTHER" id="PTHR24422:SF19">
    <property type="entry name" value="CHEMOTAXIS PROTEIN METHYLTRANSFERASE"/>
    <property type="match status" value="1"/>
</dbReference>
<keyword evidence="2 5" id="KW-0489">Methyltransferase</keyword>
<dbReference type="Proteomes" id="UP001597327">
    <property type="component" value="Unassembled WGS sequence"/>
</dbReference>
<dbReference type="InterPro" id="IPR022642">
    <property type="entry name" value="CheR_C"/>
</dbReference>
<dbReference type="GO" id="GO:0008168">
    <property type="term" value="F:methyltransferase activity"/>
    <property type="evidence" value="ECO:0007669"/>
    <property type="project" value="UniProtKB-KW"/>
</dbReference>
<evidence type="ECO:0000313" key="7">
    <source>
        <dbReference type="EMBL" id="MFD1697268.1"/>
    </source>
</evidence>
<evidence type="ECO:0000256" key="3">
    <source>
        <dbReference type="ARBA" id="ARBA00022679"/>
    </source>
</evidence>
<reference evidence="8" key="1">
    <citation type="journal article" date="2019" name="Int. J. Syst. Evol. Microbiol.">
        <title>The Global Catalogue of Microorganisms (GCM) 10K type strain sequencing project: providing services to taxonomists for standard genome sequencing and annotation.</title>
        <authorList>
            <consortium name="The Broad Institute Genomics Platform"/>
            <consortium name="The Broad Institute Genome Sequencing Center for Infectious Disease"/>
            <person name="Wu L."/>
            <person name="Ma J."/>
        </authorList>
    </citation>
    <scope>NUCLEOTIDE SEQUENCE [LARGE SCALE GENOMIC DNA]</scope>
    <source>
        <strain evidence="8">JCM 3369</strain>
    </source>
</reference>
<comment type="function">
    <text evidence="5">Methylation of the membrane-bound methyl-accepting chemotaxis proteins (MCP) to form gamma-glutamyl methyl ester residues in MCP.</text>
</comment>
<dbReference type="RefSeq" id="WP_149893515.1">
    <property type="nucleotide sequence ID" value="NZ_JBHUFA010000015.1"/>
</dbReference>
<keyword evidence="8" id="KW-1185">Reference proteome</keyword>
<protein>
    <recommendedName>
        <fullName evidence="5">Chemotaxis protein methyltransferase</fullName>
        <ecNumber evidence="5">2.1.1.80</ecNumber>
    </recommendedName>
</protein>
<dbReference type="InterPro" id="IPR050903">
    <property type="entry name" value="Bact_Chemotaxis_MeTrfase"/>
</dbReference>
<dbReference type="SMART" id="SM00138">
    <property type="entry name" value="MeTrc"/>
    <property type="match status" value="1"/>
</dbReference>
<evidence type="ECO:0000259" key="6">
    <source>
        <dbReference type="PROSITE" id="PS50123"/>
    </source>
</evidence>
<name>A0ABW4K2S3_9HYPH</name>
<dbReference type="Gene3D" id="3.40.50.150">
    <property type="entry name" value="Vaccinia Virus protein VP39"/>
    <property type="match status" value="1"/>
</dbReference>
<dbReference type="PANTHER" id="PTHR24422">
    <property type="entry name" value="CHEMOTAXIS PROTEIN METHYLTRANSFERASE"/>
    <property type="match status" value="1"/>
</dbReference>
<dbReference type="InterPro" id="IPR036804">
    <property type="entry name" value="CheR_N_sf"/>
</dbReference>
<dbReference type="PRINTS" id="PR00996">
    <property type="entry name" value="CHERMTFRASE"/>
</dbReference>
<sequence>MLASVETNQRTDREFRFEKSDFDYLADLVRRNTGIVLADHKQDMVYSRLVRRLRELGLSTFKSYCELLEKPGGSAELGKLINAITTNLTRFFREGHHFEHLAQTTRAHLAKTRGRSRFRIWSAGCSSGEEPYSIAMTMGEHCEALRYHDFRILASDLDTDMVARGSAGRYMLKDADGLSKGQVTRWTTPVRGTGEIQMKPALREMIVFKQLNLLGPWPMRGKFNVIFCRNVMIYFDGPTKARLLERYHDALVPGGWLYIGHSETILEQRHLFEPMGKTIYRKAGPC</sequence>
<dbReference type="InterPro" id="IPR029063">
    <property type="entry name" value="SAM-dependent_MTases_sf"/>
</dbReference>
<accession>A0ABW4K2S3</accession>
<gene>
    <name evidence="7" type="ORF">ACFSC7_17260</name>
</gene>
<dbReference type="PIRSF" id="PIRSF000410">
    <property type="entry name" value="CheR"/>
    <property type="match status" value="1"/>
</dbReference>
<evidence type="ECO:0000256" key="4">
    <source>
        <dbReference type="ARBA" id="ARBA00022691"/>
    </source>
</evidence>
<dbReference type="Gene3D" id="1.10.155.10">
    <property type="entry name" value="Chemotaxis receptor methyltransferase CheR, N-terminal domain"/>
    <property type="match status" value="1"/>
</dbReference>
<dbReference type="EMBL" id="JBHUFA010000015">
    <property type="protein sequence ID" value="MFD1697268.1"/>
    <property type="molecule type" value="Genomic_DNA"/>
</dbReference>
<keyword evidence="4 5" id="KW-0949">S-adenosyl-L-methionine</keyword>
<dbReference type="InterPro" id="IPR000780">
    <property type="entry name" value="CheR_MeTrfase"/>
</dbReference>
<dbReference type="InterPro" id="IPR022641">
    <property type="entry name" value="CheR_N"/>
</dbReference>
<dbReference type="SUPFAM" id="SSF47757">
    <property type="entry name" value="Chemotaxis receptor methyltransferase CheR, N-terminal domain"/>
    <property type="match status" value="1"/>
</dbReference>
<evidence type="ECO:0000256" key="1">
    <source>
        <dbReference type="ARBA" id="ARBA00001541"/>
    </source>
</evidence>
<dbReference type="CDD" id="cd02440">
    <property type="entry name" value="AdoMet_MTases"/>
    <property type="match status" value="1"/>
</dbReference>